<evidence type="ECO:0000256" key="1">
    <source>
        <dbReference type="ARBA" id="ARBA00004123"/>
    </source>
</evidence>
<dbReference type="SUPFAM" id="SSF54791">
    <property type="entry name" value="Eukaryotic type KH-domain (KH-domain type I)"/>
    <property type="match status" value="4"/>
</dbReference>
<evidence type="ECO:0000256" key="4">
    <source>
        <dbReference type="PROSITE-ProRule" id="PRU00117"/>
    </source>
</evidence>
<reference evidence="7 8" key="2">
    <citation type="submission" date="2018-10" db="EMBL/GenBank/DDBJ databases">
        <authorList>
            <consortium name="Pathogen Informatics"/>
        </authorList>
    </citation>
    <scope>NUCLEOTIDE SEQUENCE [LARGE SCALE GENOMIC DNA]</scope>
</reference>
<dbReference type="InterPro" id="IPR015096">
    <property type="entry name" value="FUBP_C"/>
</dbReference>
<dbReference type="Pfam" id="PF09005">
    <property type="entry name" value="FUBP_C"/>
    <property type="match status" value="1"/>
</dbReference>
<keyword evidence="2" id="KW-0677">Repeat</keyword>
<evidence type="ECO:0000313" key="7">
    <source>
        <dbReference type="EMBL" id="VDD88242.1"/>
    </source>
</evidence>
<dbReference type="EMBL" id="UXUI01007582">
    <property type="protein sequence ID" value="VDD88242.1"/>
    <property type="molecule type" value="Genomic_DNA"/>
</dbReference>
<evidence type="ECO:0000256" key="5">
    <source>
        <dbReference type="SAM" id="Phobius"/>
    </source>
</evidence>
<keyword evidence="3" id="KW-0539">Nucleus</keyword>
<feature type="domain" description="K Homology" evidence="6">
    <location>
        <begin position="204"/>
        <end position="275"/>
    </location>
</feature>
<dbReference type="Pfam" id="PF00013">
    <property type="entry name" value="KH_1"/>
    <property type="match status" value="4"/>
</dbReference>
<dbReference type="AlphaFoldDB" id="A0A0N4V159"/>
<keyword evidence="5" id="KW-0472">Membrane</keyword>
<dbReference type="InterPro" id="IPR036612">
    <property type="entry name" value="KH_dom_type_1_sf"/>
</dbReference>
<dbReference type="Proteomes" id="UP000274131">
    <property type="component" value="Unassembled WGS sequence"/>
</dbReference>
<dbReference type="Gene3D" id="3.30.1370.10">
    <property type="entry name" value="K Homology domain, type 1"/>
    <property type="match status" value="4"/>
</dbReference>
<feature type="domain" description="K Homology" evidence="6">
    <location>
        <begin position="282"/>
        <end position="353"/>
    </location>
</feature>
<dbReference type="GO" id="GO:0005634">
    <property type="term" value="C:nucleus"/>
    <property type="evidence" value="ECO:0007669"/>
    <property type="project" value="UniProtKB-SubCell"/>
</dbReference>
<reference evidence="9" key="1">
    <citation type="submission" date="2017-02" db="UniProtKB">
        <authorList>
            <consortium name="WormBaseParasite"/>
        </authorList>
    </citation>
    <scope>IDENTIFICATION</scope>
</reference>
<keyword evidence="5" id="KW-1133">Transmembrane helix</keyword>
<feature type="domain" description="K Homology" evidence="6">
    <location>
        <begin position="16"/>
        <end position="83"/>
    </location>
</feature>
<name>A0A0N4V159_ENTVE</name>
<organism evidence="9">
    <name type="scientific">Enterobius vermicularis</name>
    <name type="common">Human pinworm</name>
    <dbReference type="NCBI Taxonomy" id="51028"/>
    <lineage>
        <taxon>Eukaryota</taxon>
        <taxon>Metazoa</taxon>
        <taxon>Ecdysozoa</taxon>
        <taxon>Nematoda</taxon>
        <taxon>Chromadorea</taxon>
        <taxon>Rhabditida</taxon>
        <taxon>Spirurina</taxon>
        <taxon>Oxyuridomorpha</taxon>
        <taxon>Oxyuroidea</taxon>
        <taxon>Oxyuridae</taxon>
        <taxon>Enterobius</taxon>
    </lineage>
</organism>
<dbReference type="OrthoDB" id="5204190at2759"/>
<feature type="transmembrane region" description="Helical" evidence="5">
    <location>
        <begin position="468"/>
        <end position="487"/>
    </location>
</feature>
<sequence>MPFTNCILFVEISLPKLSVVSFIVFVVIGNKGRQITYIQTEAKCRVQMSPANGEGSDGMRRCTLQGSRSAILKAKTLIENIIARADKQPPANFGAFNSGKGASNGLSYVCEILIPATKCGLIIGKNGDTIKNLQQKLGVKLLLIQESNKVGSQPKPLRITGEPSKVDFAHQFIENMLESRGDFPFTNQLSDTNNLLSRFGMEGQLSVGEVIVPRSSVGIIIGKGGETIKRLAAESGAKIQFKPDEDETSSDRSAMIQGTTAQISKATMLIRDLVNKSSTGIGTEMYHMHVPSSKTGLIIGKGGETIKKICAESGAHVELSRDPPPNSLEKVFVITGTSHQIRYAQYLIRIKTGQIPQGTPLHQFCGQLESDYLSNSYNYSLDPIAVGPPGYGMDSGIFEDGKTPKQVPNQWNNNIALPQVDAGQTPWQQYYTQHYTYPQGAYDSYFQPAGLQTQQVQNIPPSVNPQTGAFIMAPLVFFLYFSVNLLLRLLALVSGQPDYTAQWIEYYKSMGMLEEAAMIENQMKQNSRIIASAASMPQAVPDNFPYDGSNGYTVPSSQAQFGVNSFAQAQLQSSVAQSQY</sequence>
<evidence type="ECO:0000313" key="9">
    <source>
        <dbReference type="WBParaSite" id="EVEC_0000367701-mRNA-1"/>
    </source>
</evidence>
<dbReference type="InterPro" id="IPR004088">
    <property type="entry name" value="KH_dom_type_1"/>
</dbReference>
<proteinExistence type="predicted"/>
<dbReference type="STRING" id="51028.A0A0N4V159"/>
<accession>A0A0N4V159</accession>
<evidence type="ECO:0000259" key="6">
    <source>
        <dbReference type="SMART" id="SM00322"/>
    </source>
</evidence>
<dbReference type="PANTHER" id="PTHR10288">
    <property type="entry name" value="KH DOMAIN CONTAINING RNA BINDING PROTEIN"/>
    <property type="match status" value="1"/>
</dbReference>
<dbReference type="CDD" id="cd22398">
    <property type="entry name" value="KH-I_FUBP_rpt3"/>
    <property type="match status" value="1"/>
</dbReference>
<keyword evidence="8" id="KW-1185">Reference proteome</keyword>
<dbReference type="PROSITE" id="PS50084">
    <property type="entry name" value="KH_TYPE_1"/>
    <property type="match status" value="4"/>
</dbReference>
<feature type="domain" description="K Homology" evidence="6">
    <location>
        <begin position="106"/>
        <end position="178"/>
    </location>
</feature>
<protein>
    <submittedName>
        <fullName evidence="9">KH domain-containing protein</fullName>
    </submittedName>
</protein>
<dbReference type="GO" id="GO:0003723">
    <property type="term" value="F:RNA binding"/>
    <property type="evidence" value="ECO:0007669"/>
    <property type="project" value="UniProtKB-UniRule"/>
</dbReference>
<comment type="subcellular location">
    <subcellularLocation>
        <location evidence="1">Nucleus</location>
    </subcellularLocation>
</comment>
<evidence type="ECO:0000256" key="2">
    <source>
        <dbReference type="ARBA" id="ARBA00022737"/>
    </source>
</evidence>
<dbReference type="WBParaSite" id="EVEC_0000367701-mRNA-1">
    <property type="protein sequence ID" value="EVEC_0000367701-mRNA-1"/>
    <property type="gene ID" value="EVEC_0000367701"/>
</dbReference>
<evidence type="ECO:0000256" key="3">
    <source>
        <dbReference type="ARBA" id="ARBA00023242"/>
    </source>
</evidence>
<keyword evidence="4" id="KW-0694">RNA-binding</keyword>
<keyword evidence="5" id="KW-0812">Transmembrane</keyword>
<dbReference type="SMART" id="SM00322">
    <property type="entry name" value="KH"/>
    <property type="match status" value="4"/>
</dbReference>
<gene>
    <name evidence="7" type="ORF">EVEC_LOCUS3385</name>
</gene>
<dbReference type="InterPro" id="IPR004087">
    <property type="entry name" value="KH_dom"/>
</dbReference>
<evidence type="ECO:0000313" key="8">
    <source>
        <dbReference type="Proteomes" id="UP000274131"/>
    </source>
</evidence>
<dbReference type="GO" id="GO:0006355">
    <property type="term" value="P:regulation of DNA-templated transcription"/>
    <property type="evidence" value="ECO:0007669"/>
    <property type="project" value="InterPro"/>
</dbReference>